<keyword evidence="1" id="KW-0233">DNA recombination</keyword>
<evidence type="ECO:0000256" key="1">
    <source>
        <dbReference type="ARBA" id="ARBA00023172"/>
    </source>
</evidence>
<evidence type="ECO:0000313" key="3">
    <source>
        <dbReference type="EMBL" id="MDT0499073.1"/>
    </source>
</evidence>
<dbReference type="Pfam" id="PF00589">
    <property type="entry name" value="Phage_integrase"/>
    <property type="match status" value="1"/>
</dbReference>
<dbReference type="RefSeq" id="WP_311366483.1">
    <property type="nucleotide sequence ID" value="NZ_JAVRIC010000035.1"/>
</dbReference>
<dbReference type="SUPFAM" id="SSF56349">
    <property type="entry name" value="DNA breaking-rejoining enzymes"/>
    <property type="match status" value="1"/>
</dbReference>
<feature type="domain" description="Tyr recombinase" evidence="2">
    <location>
        <begin position="22"/>
        <end position="77"/>
    </location>
</feature>
<organism evidence="3 4">
    <name type="scientific">Banduia mediterranea</name>
    <dbReference type="NCBI Taxonomy" id="3075609"/>
    <lineage>
        <taxon>Bacteria</taxon>
        <taxon>Pseudomonadati</taxon>
        <taxon>Pseudomonadota</taxon>
        <taxon>Gammaproteobacteria</taxon>
        <taxon>Nevskiales</taxon>
        <taxon>Algiphilaceae</taxon>
        <taxon>Banduia</taxon>
    </lineage>
</organism>
<dbReference type="EMBL" id="JAVRIC010000035">
    <property type="protein sequence ID" value="MDT0499073.1"/>
    <property type="molecule type" value="Genomic_DNA"/>
</dbReference>
<dbReference type="InterPro" id="IPR011010">
    <property type="entry name" value="DNA_brk_join_enz"/>
</dbReference>
<dbReference type="Gene3D" id="1.10.443.10">
    <property type="entry name" value="Intergrase catalytic core"/>
    <property type="match status" value="1"/>
</dbReference>
<gene>
    <name evidence="3" type="ORF">RM530_17150</name>
</gene>
<keyword evidence="4" id="KW-1185">Reference proteome</keyword>
<dbReference type="InterPro" id="IPR002104">
    <property type="entry name" value="Integrase_catalytic"/>
</dbReference>
<dbReference type="Proteomes" id="UP001254608">
    <property type="component" value="Unassembled WGS sequence"/>
</dbReference>
<comment type="caution">
    <text evidence="3">The sequence shown here is derived from an EMBL/GenBank/DDBJ whole genome shotgun (WGS) entry which is preliminary data.</text>
</comment>
<name>A0ABU2WMG6_9GAMM</name>
<sequence>MEAKPKRAKANESVLGFGPDGLSQAFERACRRAGIVGLRLHDLRHEATSRLFELGLDMMEVSAITGHKTLDMLKRYTGMCQCFETTAGLNLVSFGDGC</sequence>
<evidence type="ECO:0000313" key="4">
    <source>
        <dbReference type="Proteomes" id="UP001254608"/>
    </source>
</evidence>
<accession>A0ABU2WMG6</accession>
<dbReference type="InterPro" id="IPR013762">
    <property type="entry name" value="Integrase-like_cat_sf"/>
</dbReference>
<proteinExistence type="predicted"/>
<reference evidence="3 4" key="1">
    <citation type="submission" date="2023-09" db="EMBL/GenBank/DDBJ databases">
        <authorList>
            <person name="Rey-Velasco X."/>
        </authorList>
    </citation>
    <scope>NUCLEOTIDE SEQUENCE [LARGE SCALE GENOMIC DNA]</scope>
    <source>
        <strain evidence="3 4">W345</strain>
    </source>
</reference>
<protein>
    <submittedName>
        <fullName evidence="3">Tyrosine-type recombinase/integrase</fullName>
    </submittedName>
</protein>
<evidence type="ECO:0000259" key="2">
    <source>
        <dbReference type="Pfam" id="PF00589"/>
    </source>
</evidence>